<dbReference type="InterPro" id="IPR000223">
    <property type="entry name" value="Pept_S26A_signal_pept_1"/>
</dbReference>
<evidence type="ECO:0000256" key="6">
    <source>
        <dbReference type="PIRSR" id="PIRSR600223-1"/>
    </source>
</evidence>
<evidence type="ECO:0000256" key="4">
    <source>
        <dbReference type="ARBA" id="ARBA00013208"/>
    </source>
</evidence>
<feature type="active site" evidence="6">
    <location>
        <position position="38"/>
    </location>
</feature>
<dbReference type="PANTHER" id="PTHR43390">
    <property type="entry name" value="SIGNAL PEPTIDASE I"/>
    <property type="match status" value="1"/>
</dbReference>
<dbReference type="InterPro" id="IPR019533">
    <property type="entry name" value="Peptidase_S26"/>
</dbReference>
<evidence type="ECO:0000256" key="3">
    <source>
        <dbReference type="ARBA" id="ARBA00009370"/>
    </source>
</evidence>
<keyword evidence="5 7" id="KW-0378">Hydrolase</keyword>
<dbReference type="CDD" id="cd06530">
    <property type="entry name" value="S26_SPase_I"/>
    <property type="match status" value="1"/>
</dbReference>
<evidence type="ECO:0000256" key="1">
    <source>
        <dbReference type="ARBA" id="ARBA00000677"/>
    </source>
</evidence>
<sequence>MKAFREIMSWVIPILVGLLVAAGIRAYWFTMVKVDGSSMEPNLTSNERVFVFRTDKLETSKIHRGSVIVFDAHGEDPSATEKKDYVKRVIGMPGDTVSAANGVIKVNGKTVNQDYISESEQTATNTINDVGNWNSLAQLGNRQGWEGDKTIKVPAGKYFVLGDHRSVSNDSRYWGFVDDDKVLGVVKVPFWGNETKRDNINTAWKSYFE</sequence>
<reference evidence="10" key="1">
    <citation type="submission" date="2016-08" db="EMBL/GenBank/DDBJ databases">
        <authorList>
            <person name="Varghese N."/>
            <person name="Submissions Spin"/>
        </authorList>
    </citation>
    <scope>NUCLEOTIDE SEQUENCE [LARGE SCALE GENOMIC DNA]</scope>
    <source>
        <strain evidence="10">R-53094</strain>
    </source>
</reference>
<accession>A0A1C3ZIL1</accession>
<dbReference type="InterPro" id="IPR036286">
    <property type="entry name" value="LexA/Signal_pep-like_sf"/>
</dbReference>
<dbReference type="STRING" id="1505725.GA0061074_10228"/>
<dbReference type="PANTHER" id="PTHR43390:SF1">
    <property type="entry name" value="CHLOROPLAST PROCESSING PEPTIDASE"/>
    <property type="match status" value="1"/>
</dbReference>
<dbReference type="Pfam" id="PF10502">
    <property type="entry name" value="Peptidase_S26"/>
    <property type="match status" value="1"/>
</dbReference>
<dbReference type="GO" id="GO:0004252">
    <property type="term" value="F:serine-type endopeptidase activity"/>
    <property type="evidence" value="ECO:0007669"/>
    <property type="project" value="InterPro"/>
</dbReference>
<organism evidence="9 10">
    <name type="scientific">Weissella bombi</name>
    <dbReference type="NCBI Taxonomy" id="1505725"/>
    <lineage>
        <taxon>Bacteria</taxon>
        <taxon>Bacillati</taxon>
        <taxon>Bacillota</taxon>
        <taxon>Bacilli</taxon>
        <taxon>Lactobacillales</taxon>
        <taxon>Lactobacillaceae</taxon>
        <taxon>Weissella</taxon>
    </lineage>
</organism>
<feature type="active site" evidence="6">
    <location>
        <position position="87"/>
    </location>
</feature>
<evidence type="ECO:0000313" key="9">
    <source>
        <dbReference type="EMBL" id="SCB82191.1"/>
    </source>
</evidence>
<dbReference type="GO" id="GO:0006465">
    <property type="term" value="P:signal peptide processing"/>
    <property type="evidence" value="ECO:0007669"/>
    <property type="project" value="InterPro"/>
</dbReference>
<comment type="similarity">
    <text evidence="3 7">Belongs to the peptidase S26 family.</text>
</comment>
<proteinExistence type="inferred from homology"/>
<evidence type="ECO:0000256" key="7">
    <source>
        <dbReference type="RuleBase" id="RU362042"/>
    </source>
</evidence>
<comment type="subcellular location">
    <subcellularLocation>
        <location evidence="2">Cell membrane</location>
        <topology evidence="2">Single-pass type II membrane protein</topology>
    </subcellularLocation>
    <subcellularLocation>
        <location evidence="7">Membrane</location>
        <topology evidence="7">Single-pass type II membrane protein</topology>
    </subcellularLocation>
</comment>
<dbReference type="EC" id="3.4.21.89" evidence="4 7"/>
<dbReference type="PRINTS" id="PR00727">
    <property type="entry name" value="LEADERPTASE"/>
</dbReference>
<protein>
    <recommendedName>
        <fullName evidence="4 7">Signal peptidase I</fullName>
        <ecNumber evidence="4 7">3.4.21.89</ecNumber>
    </recommendedName>
</protein>
<dbReference type="NCBIfam" id="TIGR02227">
    <property type="entry name" value="sigpep_I_bact"/>
    <property type="match status" value="1"/>
</dbReference>
<name>A0A1C3ZIL1_9LACO</name>
<evidence type="ECO:0000259" key="8">
    <source>
        <dbReference type="Pfam" id="PF10502"/>
    </source>
</evidence>
<dbReference type="OrthoDB" id="9802919at2"/>
<dbReference type="PROSITE" id="PS00761">
    <property type="entry name" value="SPASE_I_3"/>
    <property type="match status" value="1"/>
</dbReference>
<dbReference type="GO" id="GO:0005886">
    <property type="term" value="C:plasma membrane"/>
    <property type="evidence" value="ECO:0007669"/>
    <property type="project" value="UniProtKB-SubCell"/>
</dbReference>
<dbReference type="AlphaFoldDB" id="A0A1C3ZIL1"/>
<dbReference type="EMBL" id="FMAO01000002">
    <property type="protein sequence ID" value="SCB82191.1"/>
    <property type="molecule type" value="Genomic_DNA"/>
</dbReference>
<dbReference type="Proteomes" id="UP000199268">
    <property type="component" value="Unassembled WGS sequence"/>
</dbReference>
<dbReference type="GO" id="GO:0009003">
    <property type="term" value="F:signal peptidase activity"/>
    <property type="evidence" value="ECO:0007669"/>
    <property type="project" value="UniProtKB-EC"/>
</dbReference>
<keyword evidence="7" id="KW-0645">Protease</keyword>
<dbReference type="Gene3D" id="2.10.109.10">
    <property type="entry name" value="Umud Fragment, subunit A"/>
    <property type="match status" value="1"/>
</dbReference>
<evidence type="ECO:0000256" key="2">
    <source>
        <dbReference type="ARBA" id="ARBA00004401"/>
    </source>
</evidence>
<gene>
    <name evidence="9" type="ORF">GA0061074_10228</name>
</gene>
<dbReference type="SUPFAM" id="SSF51306">
    <property type="entry name" value="LexA/Signal peptidase"/>
    <property type="match status" value="1"/>
</dbReference>
<feature type="domain" description="Peptidase S26" evidence="8">
    <location>
        <begin position="8"/>
        <end position="191"/>
    </location>
</feature>
<dbReference type="InterPro" id="IPR019758">
    <property type="entry name" value="Pept_S26A_signal_pept_1_CS"/>
</dbReference>
<dbReference type="RefSeq" id="WP_092461495.1">
    <property type="nucleotide sequence ID" value="NZ_BJEE01000001.1"/>
</dbReference>
<evidence type="ECO:0000313" key="10">
    <source>
        <dbReference type="Proteomes" id="UP000199268"/>
    </source>
</evidence>
<evidence type="ECO:0000256" key="5">
    <source>
        <dbReference type="ARBA" id="ARBA00022801"/>
    </source>
</evidence>
<keyword evidence="10" id="KW-1185">Reference proteome</keyword>
<comment type="catalytic activity">
    <reaction evidence="1 7">
        <text>Cleavage of hydrophobic, N-terminal signal or leader sequences from secreted and periplasmic proteins.</text>
        <dbReference type="EC" id="3.4.21.89"/>
    </reaction>
</comment>